<evidence type="ECO:0000313" key="2">
    <source>
        <dbReference type="Proteomes" id="UP000198844"/>
    </source>
</evidence>
<dbReference type="AlphaFoldDB" id="A0A1I7ENG1"/>
<sequence length="140" mass="15929">MRQESDVPVDERVLVVEGRASPDVLFHVQKALPKERPGNCEVLLVSFAYADIPIGRTFDIAFPTRAPKSETRTRFVIRAVTQQYAKPFDEIPHGWKTICLVEFPEGIPGVIASMPEVNGWYENRQTVSLCDEETWRLIVD</sequence>
<gene>
    <name evidence="1" type="ORF">SAMN05192563_103666</name>
</gene>
<evidence type="ECO:0000313" key="1">
    <source>
        <dbReference type="EMBL" id="SFU25452.1"/>
    </source>
</evidence>
<protein>
    <submittedName>
        <fullName evidence="1">Uncharacterized protein</fullName>
    </submittedName>
</protein>
<dbReference type="Proteomes" id="UP000198844">
    <property type="component" value="Unassembled WGS sequence"/>
</dbReference>
<reference evidence="1 2" key="1">
    <citation type="submission" date="2016-10" db="EMBL/GenBank/DDBJ databases">
        <authorList>
            <person name="de Groot N.N."/>
        </authorList>
    </citation>
    <scope>NUCLEOTIDE SEQUENCE [LARGE SCALE GENOMIC DNA]</scope>
    <source>
        <strain evidence="1 2">LMG 27731</strain>
    </source>
</reference>
<dbReference type="RefSeq" id="WP_093645152.1">
    <property type="nucleotide sequence ID" value="NZ_JAAGEM010000100.1"/>
</dbReference>
<dbReference type="EMBL" id="FPBH01000036">
    <property type="protein sequence ID" value="SFU25452.1"/>
    <property type="molecule type" value="Genomic_DNA"/>
</dbReference>
<name>A0A1I7ENG1_9BURK</name>
<accession>A0A1I7ENG1</accession>
<proteinExistence type="predicted"/>
<organism evidence="1 2">
    <name type="scientific">Paraburkholderia aspalathi</name>
    <dbReference type="NCBI Taxonomy" id="1324617"/>
    <lineage>
        <taxon>Bacteria</taxon>
        <taxon>Pseudomonadati</taxon>
        <taxon>Pseudomonadota</taxon>
        <taxon>Betaproteobacteria</taxon>
        <taxon>Burkholderiales</taxon>
        <taxon>Burkholderiaceae</taxon>
        <taxon>Paraburkholderia</taxon>
    </lineage>
</organism>